<feature type="region of interest" description="Disordered" evidence="11">
    <location>
        <begin position="11"/>
        <end position="36"/>
    </location>
</feature>
<dbReference type="PANTHER" id="PTHR46512:SF9">
    <property type="entry name" value="PEPTIDYLPROLYL ISOMERASE"/>
    <property type="match status" value="1"/>
</dbReference>
<comment type="catalytic activity">
    <reaction evidence="1 9">
        <text>[protein]-peptidylproline (omega=180) = [protein]-peptidylproline (omega=0)</text>
        <dbReference type="Rhea" id="RHEA:16237"/>
        <dbReference type="Rhea" id="RHEA-COMP:10747"/>
        <dbReference type="Rhea" id="RHEA-COMP:10748"/>
        <dbReference type="ChEBI" id="CHEBI:83833"/>
        <dbReference type="ChEBI" id="CHEBI:83834"/>
        <dbReference type="EC" id="5.2.1.8"/>
    </reaction>
</comment>
<reference evidence="13 14" key="1">
    <citation type="submission" date="2020-09" db="EMBL/GenBank/DDBJ databases">
        <title>De no assembly of potato wild relative species, Solanum commersonii.</title>
        <authorList>
            <person name="Cho K."/>
        </authorList>
    </citation>
    <scope>NUCLEOTIDE SEQUENCE [LARGE SCALE GENOMIC DNA]</scope>
    <source>
        <strain evidence="13">LZ3.2</strain>
        <tissue evidence="13">Leaf</tissue>
    </source>
</reference>
<organism evidence="13 14">
    <name type="scientific">Solanum commersonii</name>
    <name type="common">Commerson's wild potato</name>
    <name type="synonym">Commerson's nightshade</name>
    <dbReference type="NCBI Taxonomy" id="4109"/>
    <lineage>
        <taxon>Eukaryota</taxon>
        <taxon>Viridiplantae</taxon>
        <taxon>Streptophyta</taxon>
        <taxon>Embryophyta</taxon>
        <taxon>Tracheophyta</taxon>
        <taxon>Spermatophyta</taxon>
        <taxon>Magnoliopsida</taxon>
        <taxon>eudicotyledons</taxon>
        <taxon>Gunneridae</taxon>
        <taxon>Pentapetalae</taxon>
        <taxon>asterids</taxon>
        <taxon>lamiids</taxon>
        <taxon>Solanales</taxon>
        <taxon>Solanaceae</taxon>
        <taxon>Solanoideae</taxon>
        <taxon>Solaneae</taxon>
        <taxon>Solanum</taxon>
    </lineage>
</organism>
<evidence type="ECO:0000256" key="1">
    <source>
        <dbReference type="ARBA" id="ARBA00000971"/>
    </source>
</evidence>
<feature type="domain" description="PPIase FKBP-type" evidence="12">
    <location>
        <begin position="294"/>
        <end position="386"/>
    </location>
</feature>
<keyword evidence="8 9" id="KW-0413">Isomerase</keyword>
<evidence type="ECO:0000256" key="3">
    <source>
        <dbReference type="ARBA" id="ARBA00009431"/>
    </source>
</evidence>
<keyword evidence="7 9" id="KW-0697">Rotamase</keyword>
<dbReference type="SMART" id="SM00028">
    <property type="entry name" value="TPR"/>
    <property type="match status" value="3"/>
</dbReference>
<dbReference type="OrthoDB" id="443318at2759"/>
<dbReference type="Gene3D" id="3.40.50.1820">
    <property type="entry name" value="alpha/beta hydrolase"/>
    <property type="match status" value="1"/>
</dbReference>
<evidence type="ECO:0000313" key="13">
    <source>
        <dbReference type="EMBL" id="KAG5612953.1"/>
    </source>
</evidence>
<dbReference type="Pfam" id="PF00254">
    <property type="entry name" value="FKBP_C"/>
    <property type="match status" value="2"/>
</dbReference>
<dbReference type="AlphaFoldDB" id="A0A9J5ZLD2"/>
<dbReference type="Pfam" id="PF00450">
    <property type="entry name" value="Peptidase_S10"/>
    <property type="match status" value="1"/>
</dbReference>
<dbReference type="GO" id="GO:0003755">
    <property type="term" value="F:peptidyl-prolyl cis-trans isomerase activity"/>
    <property type="evidence" value="ECO:0007669"/>
    <property type="project" value="UniProtKB-KW"/>
</dbReference>
<dbReference type="PROSITE" id="PS50059">
    <property type="entry name" value="FKBP_PPIASE"/>
    <property type="match status" value="2"/>
</dbReference>
<evidence type="ECO:0000256" key="8">
    <source>
        <dbReference type="ARBA" id="ARBA00023235"/>
    </source>
</evidence>
<evidence type="ECO:0000256" key="5">
    <source>
        <dbReference type="ARBA" id="ARBA00022737"/>
    </source>
</evidence>
<gene>
    <name evidence="13" type="ORF">H5410_024234</name>
</gene>
<dbReference type="GO" id="GO:0006508">
    <property type="term" value="P:proteolysis"/>
    <property type="evidence" value="ECO:0007669"/>
    <property type="project" value="InterPro"/>
</dbReference>
<dbReference type="Gene3D" id="3.10.50.40">
    <property type="match status" value="3"/>
</dbReference>
<feature type="compositionally biased region" description="Basic and acidic residues" evidence="11">
    <location>
        <begin position="229"/>
        <end position="244"/>
    </location>
</feature>
<dbReference type="InterPro" id="IPR019734">
    <property type="entry name" value="TPR_rpt"/>
</dbReference>
<evidence type="ECO:0000256" key="6">
    <source>
        <dbReference type="ARBA" id="ARBA00022803"/>
    </source>
</evidence>
<evidence type="ECO:0000313" key="14">
    <source>
        <dbReference type="Proteomes" id="UP000824120"/>
    </source>
</evidence>
<proteinExistence type="inferred from homology"/>
<dbReference type="SUPFAM" id="SSF54534">
    <property type="entry name" value="FKBP-like"/>
    <property type="match status" value="3"/>
</dbReference>
<dbReference type="InterPro" id="IPR001563">
    <property type="entry name" value="Peptidase_S10"/>
</dbReference>
<comment type="caution">
    <text evidence="13">The sequence shown here is derived from an EMBL/GenBank/DDBJ whole genome shotgun (WGS) entry which is preliminary data.</text>
</comment>
<dbReference type="FunFam" id="1.25.40.10:FF:000008">
    <property type="entry name" value="Peptidylprolyl isomerase"/>
    <property type="match status" value="1"/>
</dbReference>
<keyword evidence="14" id="KW-1185">Reference proteome</keyword>
<evidence type="ECO:0000256" key="10">
    <source>
        <dbReference type="PROSITE-ProRule" id="PRU00339"/>
    </source>
</evidence>
<dbReference type="EC" id="5.2.1.8" evidence="4 9"/>
<dbReference type="InterPro" id="IPR050754">
    <property type="entry name" value="FKBP4/5/8-like"/>
</dbReference>
<dbReference type="FunFam" id="3.40.50.12670:FF:000002">
    <property type="entry name" value="Carboxypeptidase"/>
    <property type="match status" value="1"/>
</dbReference>
<keyword evidence="5" id="KW-0677">Repeat</keyword>
<dbReference type="InterPro" id="IPR029058">
    <property type="entry name" value="AB_hydrolase_fold"/>
</dbReference>
<feature type="repeat" description="TPR" evidence="10">
    <location>
        <begin position="486"/>
        <end position="519"/>
    </location>
</feature>
<feature type="region of interest" description="Disordered" evidence="11">
    <location>
        <begin position="229"/>
        <end position="250"/>
    </location>
</feature>
<evidence type="ECO:0000256" key="2">
    <source>
        <dbReference type="ARBA" id="ARBA00006577"/>
    </source>
</evidence>
<evidence type="ECO:0000256" key="7">
    <source>
        <dbReference type="ARBA" id="ARBA00023110"/>
    </source>
</evidence>
<evidence type="ECO:0000256" key="4">
    <source>
        <dbReference type="ARBA" id="ARBA00013194"/>
    </source>
</evidence>
<dbReference type="Proteomes" id="UP000824120">
    <property type="component" value="Chromosome 4"/>
</dbReference>
<dbReference type="PRINTS" id="PR00724">
    <property type="entry name" value="CRBOXYPTASEC"/>
</dbReference>
<dbReference type="InterPro" id="IPR046357">
    <property type="entry name" value="PPIase_dom_sf"/>
</dbReference>
<keyword evidence="6 10" id="KW-0802">TPR repeat</keyword>
<accession>A0A9J5ZLD2</accession>
<name>A0A9J5ZLD2_SOLCO</name>
<dbReference type="SUPFAM" id="SSF48452">
    <property type="entry name" value="TPR-like"/>
    <property type="match status" value="1"/>
</dbReference>
<dbReference type="GO" id="GO:0004185">
    <property type="term" value="F:serine-type carboxypeptidase activity"/>
    <property type="evidence" value="ECO:0007669"/>
    <property type="project" value="InterPro"/>
</dbReference>
<dbReference type="InterPro" id="IPR011990">
    <property type="entry name" value="TPR-like_helical_dom_sf"/>
</dbReference>
<evidence type="ECO:0000259" key="12">
    <source>
        <dbReference type="PROSITE" id="PS50059"/>
    </source>
</evidence>
<comment type="similarity">
    <text evidence="3">Belongs to the peptidase S10 family.</text>
</comment>
<evidence type="ECO:0000256" key="11">
    <source>
        <dbReference type="SAM" id="MobiDB-lite"/>
    </source>
</evidence>
<dbReference type="Gene3D" id="1.25.40.10">
    <property type="entry name" value="Tetratricopeptide repeat domain"/>
    <property type="match status" value="1"/>
</dbReference>
<dbReference type="PANTHER" id="PTHR46512">
    <property type="entry name" value="PEPTIDYLPROLYL ISOMERASE"/>
    <property type="match status" value="1"/>
</dbReference>
<dbReference type="EMBL" id="JACXVP010000004">
    <property type="protein sequence ID" value="KAG5612953.1"/>
    <property type="molecule type" value="Genomic_DNA"/>
</dbReference>
<feature type="domain" description="PPIase FKBP-type" evidence="12">
    <location>
        <begin position="63"/>
        <end position="150"/>
    </location>
</feature>
<feature type="compositionally biased region" description="Acidic residues" evidence="11">
    <location>
        <begin position="13"/>
        <end position="28"/>
    </location>
</feature>
<dbReference type="Gene3D" id="3.40.50.12670">
    <property type="match status" value="1"/>
</dbReference>
<dbReference type="InterPro" id="IPR001179">
    <property type="entry name" value="PPIase_FKBP_dom"/>
</dbReference>
<dbReference type="SUPFAM" id="SSF53474">
    <property type="entry name" value="alpha/beta-Hydrolases"/>
    <property type="match status" value="1"/>
</dbReference>
<dbReference type="PROSITE" id="PS50005">
    <property type="entry name" value="TPR"/>
    <property type="match status" value="1"/>
</dbReference>
<evidence type="ECO:0000256" key="9">
    <source>
        <dbReference type="PROSITE-ProRule" id="PRU00277"/>
    </source>
</evidence>
<protein>
    <recommendedName>
        <fullName evidence="4 9">peptidylprolyl isomerase</fullName>
        <ecNumber evidence="4 9">5.2.1.8</ecNumber>
    </recommendedName>
</protein>
<dbReference type="FunFam" id="3.10.50.40:FF:000017">
    <property type="entry name" value="Peptidylprolyl isomerase"/>
    <property type="match status" value="1"/>
</dbReference>
<sequence>MVEFSMANAQAFIDEDDELDEEPGEEIESAPPLNVGEEREINSNGLKKKLLKHGQGWETPEFGDEVTVHYVGILHDGTKSVSTRDKGEPVTFKLGQEKVAAGLDHGIVTMRKGEGALFTLPSETAFGLSDSDAVSLNSVVQFEVELVSWITVVDVCKDGGIIKKILEKGEMIGPPGDLDEVLVRYVVRVLDGITVAKTSEHGVEFYVKDGTLVSLPFLSSITKSYQNDEKRGENASVDRDKDSESGVPSIPPSSILSIDLELVSFKPVINVTGDLGVLKKILKEGEGTLTADEGAAVTIRYKAKLVDGTLLEKRGFDGEDALKFITDEEQVVAGLDQAVTTMKKGEHAIVTVKPDYGFGNTEVKRDLAMVPPCSTIIFEVEMLEFTKEKDPREMNKHERIQMAQRKKEEGNLLFKNRKYQRAMKKYEKATDCINEDEHFEDDDQKIVKSLRVSCWLNGAAACLKRNYFQEAIKQCSKVLEVESCNVKALYRRAQAFMETADLHLAELDIKKALEIDPQNREVKLIQKNLKQLQAESNKRDAKLYTTMFAQLSNENSSAAKRLKVEETESKNEENVASMAKSKYSLISSNMFLQLLALLLVIQISPLQLQVQAAATVKFLPGFDGPLPFHLETGYVGVGKEEKHQLFYYFIKSESDPGNDPLMLWLTGGPGCSSFNGVVYESGPLYYKQKKYNGSLPTLGVTPNSWTKVANIIFLEQPVNTGFSYATTPEAMHVIDVDAYKHVYEFLLKWLVDHPEFSSNNFYLGGDSYSGIVLPRVVQLISDGIEAGNKPLINLKGYLLGNPLTFPEEKNFVIPFLLGMGIIPNELYQSMVQNCKGEYREEFAPTNAQCTQDLDIVDELLNNINDQHVLEPLCGSETELKSPFPSIFRGRRRSIQENAISPSCYGKLVDRHEISNYWANDPRVQKALHVRKGTIDHWARCKQHGIKKYYTFTSMDSISYHANHSSKGYRSLIYSGDHDMGVPFQSTEAWIKSLNYSIVDNWRQWIVNGQVAGYTRSYANKMTFATGAGHVAPEYKREESFNMFKRWISHNPL</sequence>
<comment type="similarity">
    <text evidence="2">Belongs to the FKBP-type PPIase family.</text>
</comment>
<dbReference type="FunFam" id="3.40.50.1820:FF:000072">
    <property type="entry name" value="Serine carboxypeptidase-like 19"/>
    <property type="match status" value="1"/>
</dbReference>